<dbReference type="EMBL" id="JADBGF010000001">
    <property type="protein sequence ID" value="MBE1597198.1"/>
    <property type="molecule type" value="Genomic_DNA"/>
</dbReference>
<dbReference type="PROSITE" id="PS00028">
    <property type="entry name" value="ZINC_FINGER_C2H2_1"/>
    <property type="match status" value="1"/>
</dbReference>
<keyword evidence="3" id="KW-1185">Reference proteome</keyword>
<name>A0A8I0P8I6_9ACTN</name>
<feature type="domain" description="C2H2-type" evidence="1">
    <location>
        <begin position="3"/>
        <end position="32"/>
    </location>
</feature>
<evidence type="ECO:0000313" key="3">
    <source>
        <dbReference type="Proteomes" id="UP000629287"/>
    </source>
</evidence>
<comment type="caution">
    <text evidence="2">The sequence shown here is derived from an EMBL/GenBank/DDBJ whole genome shotgun (WGS) entry which is preliminary data.</text>
</comment>
<dbReference type="PROSITE" id="PS50157">
    <property type="entry name" value="ZINC_FINGER_C2H2_2"/>
    <property type="match status" value="1"/>
</dbReference>
<evidence type="ECO:0000313" key="2">
    <source>
        <dbReference type="EMBL" id="MBE1597198.1"/>
    </source>
</evidence>
<proteinExistence type="predicted"/>
<gene>
    <name evidence="2" type="ORF">H4687_003327</name>
</gene>
<organism evidence="2 3">
    <name type="scientific">Streptomyces stelliscabiei</name>
    <dbReference type="NCBI Taxonomy" id="146820"/>
    <lineage>
        <taxon>Bacteria</taxon>
        <taxon>Bacillati</taxon>
        <taxon>Actinomycetota</taxon>
        <taxon>Actinomycetes</taxon>
        <taxon>Kitasatosporales</taxon>
        <taxon>Streptomycetaceae</taxon>
        <taxon>Streptomyces</taxon>
    </lineage>
</organism>
<dbReference type="Proteomes" id="UP000629287">
    <property type="component" value="Unassembled WGS sequence"/>
</dbReference>
<accession>A0A8I0P8I6</accession>
<evidence type="ECO:0000259" key="1">
    <source>
        <dbReference type="PROSITE" id="PS50157"/>
    </source>
</evidence>
<dbReference type="InterPro" id="IPR013087">
    <property type="entry name" value="Znf_C2H2_type"/>
</dbReference>
<dbReference type="AlphaFoldDB" id="A0A8I0P8I6"/>
<dbReference type="GeneID" id="86827898"/>
<sequence length="115" mass="12565">MPDFCGTCGETFTERSALDTHQLETGHEMDQPDHPLRQEPVMPVPAFTPCPGGFVTATPLPDGRTLIEGWILNLNPYDSDKPRTDPACHWIADSEKEAADTIAEFTNDLAAPITA</sequence>
<dbReference type="RefSeq" id="WP_046916596.1">
    <property type="nucleotide sequence ID" value="NZ_JADBGF010000001.1"/>
</dbReference>
<protein>
    <recommendedName>
        <fullName evidence="1">C2H2-type domain-containing protein</fullName>
    </recommendedName>
</protein>
<reference evidence="2 3" key="1">
    <citation type="submission" date="2020-10" db="EMBL/GenBank/DDBJ databases">
        <title>Sequencing the genomes of 1000 actinobacteria strains.</title>
        <authorList>
            <person name="Klenk H.-P."/>
        </authorList>
    </citation>
    <scope>NUCLEOTIDE SEQUENCE [LARGE SCALE GENOMIC DNA]</scope>
    <source>
        <strain evidence="2 3">DSM 41803</strain>
    </source>
</reference>